<evidence type="ECO:0000313" key="5">
    <source>
        <dbReference type="EMBL" id="MBB4697737.1"/>
    </source>
</evidence>
<dbReference type="InterPro" id="IPR001314">
    <property type="entry name" value="Peptidase_S1A"/>
</dbReference>
<dbReference type="AlphaFoldDB" id="A0A7W7CZZ3"/>
<evidence type="ECO:0000259" key="4">
    <source>
        <dbReference type="PROSITE" id="PS50240"/>
    </source>
</evidence>
<keyword evidence="5" id="KW-0378">Hydrolase</keyword>
<gene>
    <name evidence="5" type="ORF">BKA14_007885</name>
</gene>
<dbReference type="InterPro" id="IPR001254">
    <property type="entry name" value="Trypsin_dom"/>
</dbReference>
<evidence type="ECO:0000256" key="2">
    <source>
        <dbReference type="ARBA" id="ARBA00023157"/>
    </source>
</evidence>
<dbReference type="GO" id="GO:0006508">
    <property type="term" value="P:proteolysis"/>
    <property type="evidence" value="ECO:0007669"/>
    <property type="project" value="InterPro"/>
</dbReference>
<keyword evidence="3" id="KW-0732">Signal</keyword>
<feature type="signal peptide" evidence="3">
    <location>
        <begin position="1"/>
        <end position="28"/>
    </location>
</feature>
<reference evidence="5 6" key="1">
    <citation type="submission" date="2020-08" db="EMBL/GenBank/DDBJ databases">
        <title>Sequencing the genomes of 1000 actinobacteria strains.</title>
        <authorList>
            <person name="Klenk H.-P."/>
        </authorList>
    </citation>
    <scope>NUCLEOTIDE SEQUENCE [LARGE SCALE GENOMIC DNA]</scope>
    <source>
        <strain evidence="5 6">DSM 45518</strain>
    </source>
</reference>
<evidence type="ECO:0000313" key="6">
    <source>
        <dbReference type="Proteomes" id="UP000542742"/>
    </source>
</evidence>
<dbReference type="PRINTS" id="PR00722">
    <property type="entry name" value="CHYMOTRYPSIN"/>
</dbReference>
<dbReference type="InterPro" id="IPR050430">
    <property type="entry name" value="Peptidase_S1"/>
</dbReference>
<dbReference type="InterPro" id="IPR009003">
    <property type="entry name" value="Peptidase_S1_PA"/>
</dbReference>
<dbReference type="EC" id="3.4.24.77" evidence="5"/>
<dbReference type="RefSeq" id="WP_184955810.1">
    <property type="nucleotide sequence ID" value="NZ_BOMC01000029.1"/>
</dbReference>
<keyword evidence="6" id="KW-1185">Reference proteome</keyword>
<comment type="caution">
    <text evidence="5">The sequence shown here is derived from an EMBL/GenBank/DDBJ whole genome shotgun (WGS) entry which is preliminary data.</text>
</comment>
<sequence length="249" mass="25009">MRLLARTLLTAASVLAAGLLSPAASAVAAPTADPVVGPSVVGGQPATENYPFMVYTSGCTGSLIKANWVVTAKHCPTPASVRVGSVNRTSGGTVVSVRRAVSHPNIDVKLFELASSVSYVPAPIPSTSGAVGTATRIIGWGQTCAPRGCGSSPAVAHQLDTSIVADSRCAGINGPYEICTNNTGGVAGACYGDSGGPQVRTVNGRWNLIGVTSRAGNSSSTCATAPSIYGDLPSIRTWVNTQVGGLPTA</sequence>
<dbReference type="Proteomes" id="UP000542742">
    <property type="component" value="Unassembled WGS sequence"/>
</dbReference>
<comment type="similarity">
    <text evidence="1">Belongs to the peptidase S1 family.</text>
</comment>
<dbReference type="GO" id="GO:0004252">
    <property type="term" value="F:serine-type endopeptidase activity"/>
    <property type="evidence" value="ECO:0007669"/>
    <property type="project" value="InterPro"/>
</dbReference>
<dbReference type="PROSITE" id="PS50240">
    <property type="entry name" value="TRYPSIN_DOM"/>
    <property type="match status" value="1"/>
</dbReference>
<proteinExistence type="inferred from homology"/>
<dbReference type="EMBL" id="JACHMF010000001">
    <property type="protein sequence ID" value="MBB4697737.1"/>
    <property type="molecule type" value="Genomic_DNA"/>
</dbReference>
<dbReference type="PANTHER" id="PTHR24276">
    <property type="entry name" value="POLYSERASE-RELATED"/>
    <property type="match status" value="1"/>
</dbReference>
<dbReference type="Gene3D" id="2.40.10.10">
    <property type="entry name" value="Trypsin-like serine proteases"/>
    <property type="match status" value="1"/>
</dbReference>
<dbReference type="SUPFAM" id="SSF50494">
    <property type="entry name" value="Trypsin-like serine proteases"/>
    <property type="match status" value="1"/>
</dbReference>
<evidence type="ECO:0000256" key="1">
    <source>
        <dbReference type="ARBA" id="ARBA00007664"/>
    </source>
</evidence>
<feature type="chain" id="PRO_5031406911" evidence="3">
    <location>
        <begin position="29"/>
        <end position="249"/>
    </location>
</feature>
<dbReference type="InterPro" id="IPR043504">
    <property type="entry name" value="Peptidase_S1_PA_chymotrypsin"/>
</dbReference>
<protein>
    <submittedName>
        <fullName evidence="5">Snapalysin</fullName>
        <ecNumber evidence="5">3.4.24.77</ecNumber>
    </submittedName>
</protein>
<organism evidence="5 6">
    <name type="scientific">Paractinoplanes abujensis</name>
    <dbReference type="NCBI Taxonomy" id="882441"/>
    <lineage>
        <taxon>Bacteria</taxon>
        <taxon>Bacillati</taxon>
        <taxon>Actinomycetota</taxon>
        <taxon>Actinomycetes</taxon>
        <taxon>Micromonosporales</taxon>
        <taxon>Micromonosporaceae</taxon>
        <taxon>Paractinoplanes</taxon>
    </lineage>
</organism>
<feature type="domain" description="Peptidase S1" evidence="4">
    <location>
        <begin position="40"/>
        <end position="244"/>
    </location>
</feature>
<accession>A0A7W7CZZ3</accession>
<dbReference type="PANTHER" id="PTHR24276:SF96">
    <property type="entry name" value="PEPTIDASE S1 DOMAIN-CONTAINING PROTEIN"/>
    <property type="match status" value="1"/>
</dbReference>
<keyword evidence="2" id="KW-1015">Disulfide bond</keyword>
<name>A0A7W7CZZ3_9ACTN</name>
<dbReference type="Pfam" id="PF00089">
    <property type="entry name" value="Trypsin"/>
    <property type="match status" value="1"/>
</dbReference>
<dbReference type="CDD" id="cd00190">
    <property type="entry name" value="Tryp_SPc"/>
    <property type="match status" value="1"/>
</dbReference>
<evidence type="ECO:0000256" key="3">
    <source>
        <dbReference type="SAM" id="SignalP"/>
    </source>
</evidence>
<dbReference type="SMART" id="SM00020">
    <property type="entry name" value="Tryp_SPc"/>
    <property type="match status" value="1"/>
</dbReference>